<comment type="caution">
    <text evidence="2">The sequence shown here is derived from an EMBL/GenBank/DDBJ whole genome shotgun (WGS) entry which is preliminary data.</text>
</comment>
<dbReference type="EMBL" id="CAMXCT030000209">
    <property type="protein sequence ID" value="CAL4762827.1"/>
    <property type="molecule type" value="Genomic_DNA"/>
</dbReference>
<dbReference type="Proteomes" id="UP001152797">
    <property type="component" value="Unassembled WGS sequence"/>
</dbReference>
<organism evidence="2">
    <name type="scientific">Cladocopium goreaui</name>
    <dbReference type="NCBI Taxonomy" id="2562237"/>
    <lineage>
        <taxon>Eukaryota</taxon>
        <taxon>Sar</taxon>
        <taxon>Alveolata</taxon>
        <taxon>Dinophyceae</taxon>
        <taxon>Suessiales</taxon>
        <taxon>Symbiodiniaceae</taxon>
        <taxon>Cladocopium</taxon>
    </lineage>
</organism>
<name>A0A9P1FI63_9DINO</name>
<evidence type="ECO:0000256" key="1">
    <source>
        <dbReference type="SAM" id="Phobius"/>
    </source>
</evidence>
<accession>A0A9P1FI63</accession>
<evidence type="ECO:0000313" key="4">
    <source>
        <dbReference type="Proteomes" id="UP001152797"/>
    </source>
</evidence>
<keyword evidence="1" id="KW-0812">Transmembrane</keyword>
<reference evidence="2" key="1">
    <citation type="submission" date="2022-10" db="EMBL/GenBank/DDBJ databases">
        <authorList>
            <person name="Chen Y."/>
            <person name="Dougan E. K."/>
            <person name="Chan C."/>
            <person name="Rhodes N."/>
            <person name="Thang M."/>
        </authorList>
    </citation>
    <scope>NUCLEOTIDE SEQUENCE</scope>
</reference>
<gene>
    <name evidence="2" type="ORF">C1SCF055_LOCUS3819</name>
</gene>
<keyword evidence="1" id="KW-1133">Transmembrane helix</keyword>
<feature type="transmembrane region" description="Helical" evidence="1">
    <location>
        <begin position="30"/>
        <end position="50"/>
    </location>
</feature>
<dbReference type="EMBL" id="CAMXCT010000209">
    <property type="protein sequence ID" value="CAI3975515.1"/>
    <property type="molecule type" value="Genomic_DNA"/>
</dbReference>
<reference evidence="3 4" key="2">
    <citation type="submission" date="2024-05" db="EMBL/GenBank/DDBJ databases">
        <authorList>
            <person name="Chen Y."/>
            <person name="Shah S."/>
            <person name="Dougan E. K."/>
            <person name="Thang M."/>
            <person name="Chan C."/>
        </authorList>
    </citation>
    <scope>NUCLEOTIDE SEQUENCE [LARGE SCALE GENOMIC DNA]</scope>
</reference>
<sequence length="211" mass="23614">MVFVAFLIMILSDSIPDIGAFWLIYLTNWALIVETIAMVMLCISTAWGYAKLPDGSSDARIVVILLLGVNEAQPLNALEFSPQEACLFWDFLAFPGFFAARIPWSFKNFIWGLVFLLTYLGWTLIHFFAQIGTPSGCELYIDPECPIYDAFDWNMPMMTTIITIFALVGYAVLAGLYTAFVRCRQCCFPTPVGEVETKDGPQNVETIENAA</sequence>
<evidence type="ECO:0000313" key="2">
    <source>
        <dbReference type="EMBL" id="CAI3975515.1"/>
    </source>
</evidence>
<dbReference type="OrthoDB" id="419711at2759"/>
<dbReference type="AlphaFoldDB" id="A0A9P1FI63"/>
<keyword evidence="4" id="KW-1185">Reference proteome</keyword>
<protein>
    <submittedName>
        <fullName evidence="3">MYND-type domain-containing protein</fullName>
    </submittedName>
</protein>
<dbReference type="EMBL" id="CAMXCT020000209">
    <property type="protein sequence ID" value="CAL1128890.1"/>
    <property type="molecule type" value="Genomic_DNA"/>
</dbReference>
<feature type="transmembrane region" description="Helical" evidence="1">
    <location>
        <begin position="109"/>
        <end position="129"/>
    </location>
</feature>
<evidence type="ECO:0000313" key="3">
    <source>
        <dbReference type="EMBL" id="CAL4762827.1"/>
    </source>
</evidence>
<proteinExistence type="predicted"/>
<keyword evidence="1" id="KW-0472">Membrane</keyword>
<feature type="transmembrane region" description="Helical" evidence="1">
    <location>
        <begin position="157"/>
        <end position="180"/>
    </location>
</feature>